<name>A0A0C3BLI8_PILCF</name>
<sequence>MGRNHTQPWAPTQRPSFALRIMNLTSNAFTDVTSWLLCLSPTPAVQTLKCHLSTFPTDLATLSTLLRSVGHSIHSLHLHCLISPQAQEGTSRSYCFIMLFTLLF</sequence>
<dbReference type="EMBL" id="KN833018">
    <property type="protein sequence ID" value="KIM78172.1"/>
    <property type="molecule type" value="Genomic_DNA"/>
</dbReference>
<dbReference type="AlphaFoldDB" id="A0A0C3BLI8"/>
<gene>
    <name evidence="1" type="ORF">PILCRDRAFT_824639</name>
</gene>
<dbReference type="HOGENOM" id="CLU_2251075_0_0_1"/>
<organism evidence="1 2">
    <name type="scientific">Piloderma croceum (strain F 1598)</name>
    <dbReference type="NCBI Taxonomy" id="765440"/>
    <lineage>
        <taxon>Eukaryota</taxon>
        <taxon>Fungi</taxon>
        <taxon>Dikarya</taxon>
        <taxon>Basidiomycota</taxon>
        <taxon>Agaricomycotina</taxon>
        <taxon>Agaricomycetes</taxon>
        <taxon>Agaricomycetidae</taxon>
        <taxon>Atheliales</taxon>
        <taxon>Atheliaceae</taxon>
        <taxon>Piloderma</taxon>
    </lineage>
</organism>
<dbReference type="Proteomes" id="UP000054166">
    <property type="component" value="Unassembled WGS sequence"/>
</dbReference>
<proteinExistence type="predicted"/>
<evidence type="ECO:0000313" key="2">
    <source>
        <dbReference type="Proteomes" id="UP000054166"/>
    </source>
</evidence>
<evidence type="ECO:0000313" key="1">
    <source>
        <dbReference type="EMBL" id="KIM78172.1"/>
    </source>
</evidence>
<accession>A0A0C3BLI8</accession>
<keyword evidence="2" id="KW-1185">Reference proteome</keyword>
<protein>
    <submittedName>
        <fullName evidence="1">Uncharacterized protein</fullName>
    </submittedName>
</protein>
<reference evidence="1 2" key="1">
    <citation type="submission" date="2014-04" db="EMBL/GenBank/DDBJ databases">
        <authorList>
            <consortium name="DOE Joint Genome Institute"/>
            <person name="Kuo A."/>
            <person name="Tarkka M."/>
            <person name="Buscot F."/>
            <person name="Kohler A."/>
            <person name="Nagy L.G."/>
            <person name="Floudas D."/>
            <person name="Copeland A."/>
            <person name="Barry K.W."/>
            <person name="Cichocki N."/>
            <person name="Veneault-Fourrey C."/>
            <person name="LaButti K."/>
            <person name="Lindquist E.A."/>
            <person name="Lipzen A."/>
            <person name="Lundell T."/>
            <person name="Morin E."/>
            <person name="Murat C."/>
            <person name="Sun H."/>
            <person name="Tunlid A."/>
            <person name="Henrissat B."/>
            <person name="Grigoriev I.V."/>
            <person name="Hibbett D.S."/>
            <person name="Martin F."/>
            <person name="Nordberg H.P."/>
            <person name="Cantor M.N."/>
            <person name="Hua S.X."/>
        </authorList>
    </citation>
    <scope>NUCLEOTIDE SEQUENCE [LARGE SCALE GENOMIC DNA]</scope>
    <source>
        <strain evidence="1 2">F 1598</strain>
    </source>
</reference>
<reference evidence="2" key="2">
    <citation type="submission" date="2015-01" db="EMBL/GenBank/DDBJ databases">
        <title>Evolutionary Origins and Diversification of the Mycorrhizal Mutualists.</title>
        <authorList>
            <consortium name="DOE Joint Genome Institute"/>
            <consortium name="Mycorrhizal Genomics Consortium"/>
            <person name="Kohler A."/>
            <person name="Kuo A."/>
            <person name="Nagy L.G."/>
            <person name="Floudas D."/>
            <person name="Copeland A."/>
            <person name="Barry K.W."/>
            <person name="Cichocki N."/>
            <person name="Veneault-Fourrey C."/>
            <person name="LaButti K."/>
            <person name="Lindquist E.A."/>
            <person name="Lipzen A."/>
            <person name="Lundell T."/>
            <person name="Morin E."/>
            <person name="Murat C."/>
            <person name="Riley R."/>
            <person name="Ohm R."/>
            <person name="Sun H."/>
            <person name="Tunlid A."/>
            <person name="Henrissat B."/>
            <person name="Grigoriev I.V."/>
            <person name="Hibbett D.S."/>
            <person name="Martin F."/>
        </authorList>
    </citation>
    <scope>NUCLEOTIDE SEQUENCE [LARGE SCALE GENOMIC DNA]</scope>
    <source>
        <strain evidence="2">F 1598</strain>
    </source>
</reference>
<dbReference type="InParanoid" id="A0A0C3BLI8"/>